<accession>A0ABU6Y7M7</accession>
<dbReference type="Proteomes" id="UP001341840">
    <property type="component" value="Unassembled WGS sequence"/>
</dbReference>
<evidence type="ECO:0000313" key="1">
    <source>
        <dbReference type="EMBL" id="MED6206047.1"/>
    </source>
</evidence>
<keyword evidence="2" id="KW-1185">Reference proteome</keyword>
<sequence length="145" mass="16611">MEKQLEKLKKLNDKKEMAIFTHQFYNEGKPLSDFTDDESKRFLTYVNDKLKDIRKSKMSSSLVPPQPAVVSLPQLIISNEDNTMTQDELLLIAEQHPNNFEDVVPKCNEELDDDFFGGLFDESGSLLFPQNENESVVPPPEDGKF</sequence>
<evidence type="ECO:0000313" key="2">
    <source>
        <dbReference type="Proteomes" id="UP001341840"/>
    </source>
</evidence>
<protein>
    <submittedName>
        <fullName evidence="1">Uncharacterized protein</fullName>
    </submittedName>
</protein>
<gene>
    <name evidence="1" type="ORF">PIB30_023263</name>
</gene>
<reference evidence="1 2" key="1">
    <citation type="journal article" date="2023" name="Plants (Basel)">
        <title>Bridging the Gap: Combining Genomics and Transcriptomics Approaches to Understand Stylosanthes scabra, an Orphan Legume from the Brazilian Caatinga.</title>
        <authorList>
            <person name="Ferreira-Neto J.R.C."/>
            <person name="da Silva M.D."/>
            <person name="Binneck E."/>
            <person name="de Melo N.F."/>
            <person name="da Silva R.H."/>
            <person name="de Melo A.L.T.M."/>
            <person name="Pandolfi V."/>
            <person name="Bustamante F.O."/>
            <person name="Brasileiro-Vidal A.C."/>
            <person name="Benko-Iseppon A.M."/>
        </authorList>
    </citation>
    <scope>NUCLEOTIDE SEQUENCE [LARGE SCALE GENOMIC DNA]</scope>
    <source>
        <tissue evidence="1">Leaves</tissue>
    </source>
</reference>
<name>A0ABU6Y7M7_9FABA</name>
<organism evidence="1 2">
    <name type="scientific">Stylosanthes scabra</name>
    <dbReference type="NCBI Taxonomy" id="79078"/>
    <lineage>
        <taxon>Eukaryota</taxon>
        <taxon>Viridiplantae</taxon>
        <taxon>Streptophyta</taxon>
        <taxon>Embryophyta</taxon>
        <taxon>Tracheophyta</taxon>
        <taxon>Spermatophyta</taxon>
        <taxon>Magnoliopsida</taxon>
        <taxon>eudicotyledons</taxon>
        <taxon>Gunneridae</taxon>
        <taxon>Pentapetalae</taxon>
        <taxon>rosids</taxon>
        <taxon>fabids</taxon>
        <taxon>Fabales</taxon>
        <taxon>Fabaceae</taxon>
        <taxon>Papilionoideae</taxon>
        <taxon>50 kb inversion clade</taxon>
        <taxon>dalbergioids sensu lato</taxon>
        <taxon>Dalbergieae</taxon>
        <taxon>Pterocarpus clade</taxon>
        <taxon>Stylosanthes</taxon>
    </lineage>
</organism>
<dbReference type="EMBL" id="JASCZI010241736">
    <property type="protein sequence ID" value="MED6206047.1"/>
    <property type="molecule type" value="Genomic_DNA"/>
</dbReference>
<proteinExistence type="predicted"/>
<comment type="caution">
    <text evidence="1">The sequence shown here is derived from an EMBL/GenBank/DDBJ whole genome shotgun (WGS) entry which is preliminary data.</text>
</comment>